<gene>
    <name evidence="1" type="ORF">LCGC14_2416470</name>
</gene>
<dbReference type="EMBL" id="LAZR01036640">
    <property type="protein sequence ID" value="KKL24326.1"/>
    <property type="molecule type" value="Genomic_DNA"/>
</dbReference>
<reference evidence="1" key="1">
    <citation type="journal article" date="2015" name="Nature">
        <title>Complex archaea that bridge the gap between prokaryotes and eukaryotes.</title>
        <authorList>
            <person name="Spang A."/>
            <person name="Saw J.H."/>
            <person name="Jorgensen S.L."/>
            <person name="Zaremba-Niedzwiedzka K."/>
            <person name="Martijn J."/>
            <person name="Lind A.E."/>
            <person name="van Eijk R."/>
            <person name="Schleper C."/>
            <person name="Guy L."/>
            <person name="Ettema T.J."/>
        </authorList>
    </citation>
    <scope>NUCLEOTIDE SEQUENCE</scope>
</reference>
<comment type="caution">
    <text evidence="1">The sequence shown here is derived from an EMBL/GenBank/DDBJ whole genome shotgun (WGS) entry which is preliminary data.</text>
</comment>
<protein>
    <submittedName>
        <fullName evidence="1">Uncharacterized protein</fullName>
    </submittedName>
</protein>
<dbReference type="AlphaFoldDB" id="A0A0F9E349"/>
<organism evidence="1">
    <name type="scientific">marine sediment metagenome</name>
    <dbReference type="NCBI Taxonomy" id="412755"/>
    <lineage>
        <taxon>unclassified sequences</taxon>
        <taxon>metagenomes</taxon>
        <taxon>ecological metagenomes</taxon>
    </lineage>
</organism>
<evidence type="ECO:0000313" key="1">
    <source>
        <dbReference type="EMBL" id="KKL24326.1"/>
    </source>
</evidence>
<proteinExistence type="predicted"/>
<accession>A0A0F9E349</accession>
<sequence>MTPEELRENRRLLQIEAKCVKLENILLKLIQEHREDVDNWKEAEEFERELLK</sequence>
<name>A0A0F9E349_9ZZZZ</name>